<keyword evidence="1" id="KW-0812">Transmembrane</keyword>
<evidence type="ECO:0000256" key="1">
    <source>
        <dbReference type="SAM" id="Phobius"/>
    </source>
</evidence>
<dbReference type="AlphaFoldDB" id="A0A5N6XN31"/>
<evidence type="ECO:0000313" key="2">
    <source>
        <dbReference type="EMBL" id="KAE8334644.1"/>
    </source>
</evidence>
<reference evidence="2" key="1">
    <citation type="submission" date="2019-04" db="EMBL/GenBank/DDBJ databases">
        <title>Friends and foes A comparative genomics study of 23 Aspergillus species from section Flavi.</title>
        <authorList>
            <consortium name="DOE Joint Genome Institute"/>
            <person name="Kjaerbolling I."/>
            <person name="Vesth T."/>
            <person name="Frisvad J.C."/>
            <person name="Nybo J.L."/>
            <person name="Theobald S."/>
            <person name="Kildgaard S."/>
            <person name="Isbrandt T."/>
            <person name="Kuo A."/>
            <person name="Sato A."/>
            <person name="Lyhne E.K."/>
            <person name="Kogle M.E."/>
            <person name="Wiebenga A."/>
            <person name="Kun R.S."/>
            <person name="Lubbers R.J."/>
            <person name="Makela M.R."/>
            <person name="Barry K."/>
            <person name="Chovatia M."/>
            <person name="Clum A."/>
            <person name="Daum C."/>
            <person name="Haridas S."/>
            <person name="He G."/>
            <person name="LaButti K."/>
            <person name="Lipzen A."/>
            <person name="Mondo S."/>
            <person name="Riley R."/>
            <person name="Salamov A."/>
            <person name="Simmons B.A."/>
            <person name="Magnuson J.K."/>
            <person name="Henrissat B."/>
            <person name="Mortensen U.H."/>
            <person name="Larsen T.O."/>
            <person name="Devries R.P."/>
            <person name="Grigoriev I.V."/>
            <person name="Machida M."/>
            <person name="Baker S.E."/>
            <person name="Andersen M.R."/>
        </authorList>
    </citation>
    <scope>NUCLEOTIDE SEQUENCE</scope>
    <source>
        <strain evidence="2">CBS 117612</strain>
    </source>
</reference>
<keyword evidence="1" id="KW-0472">Membrane</keyword>
<keyword evidence="1" id="KW-1133">Transmembrane helix</keyword>
<feature type="transmembrane region" description="Helical" evidence="1">
    <location>
        <begin position="55"/>
        <end position="76"/>
    </location>
</feature>
<accession>A0A5N6XN31</accession>
<proteinExistence type="predicted"/>
<name>A0A5N6XN31_9EURO</name>
<protein>
    <submittedName>
        <fullName evidence="2">Uncharacterized protein</fullName>
    </submittedName>
</protein>
<gene>
    <name evidence="2" type="ORF">BDV24DRAFT_22171</name>
</gene>
<organism evidence="2">
    <name type="scientific">Aspergillus arachidicola</name>
    <dbReference type="NCBI Taxonomy" id="656916"/>
    <lineage>
        <taxon>Eukaryota</taxon>
        <taxon>Fungi</taxon>
        <taxon>Dikarya</taxon>
        <taxon>Ascomycota</taxon>
        <taxon>Pezizomycotina</taxon>
        <taxon>Eurotiomycetes</taxon>
        <taxon>Eurotiomycetidae</taxon>
        <taxon>Eurotiales</taxon>
        <taxon>Aspergillaceae</taxon>
        <taxon>Aspergillus</taxon>
        <taxon>Aspergillus subgen. Circumdati</taxon>
    </lineage>
</organism>
<dbReference type="EMBL" id="ML737255">
    <property type="protein sequence ID" value="KAE8334644.1"/>
    <property type="molecule type" value="Genomic_DNA"/>
</dbReference>
<sequence length="82" mass="9480">MLHLYVAIFRYSNRPLVPMYLVLNSCLFKFLSRRARNSVIFLSTMRLVSFHGPGIFNFLICQGFPVLFLGAGEFIFSEKIIT</sequence>
<dbReference type="Proteomes" id="UP000325558">
    <property type="component" value="Unassembled WGS sequence"/>
</dbReference>